<keyword evidence="2" id="KW-1185">Reference proteome</keyword>
<reference evidence="1 2" key="1">
    <citation type="submission" date="2019-01" db="EMBL/GenBank/DDBJ databases">
        <title>Draft genome sequences of three monokaryotic isolates of the white-rot basidiomycete fungus Dichomitus squalens.</title>
        <authorList>
            <consortium name="DOE Joint Genome Institute"/>
            <person name="Lopez S.C."/>
            <person name="Andreopoulos B."/>
            <person name="Pangilinan J."/>
            <person name="Lipzen A."/>
            <person name="Riley R."/>
            <person name="Ahrendt S."/>
            <person name="Ng V."/>
            <person name="Barry K."/>
            <person name="Daum C."/>
            <person name="Grigoriev I.V."/>
            <person name="Hilden K.S."/>
            <person name="Makela M.R."/>
            <person name="de Vries R.P."/>
        </authorList>
    </citation>
    <scope>NUCLEOTIDE SEQUENCE [LARGE SCALE GENOMIC DNA]</scope>
    <source>
        <strain evidence="1 2">CBS 464.89</strain>
    </source>
</reference>
<gene>
    <name evidence="1" type="ORF">BD310DRAFT_917160</name>
</gene>
<organism evidence="1 2">
    <name type="scientific">Dichomitus squalens</name>
    <dbReference type="NCBI Taxonomy" id="114155"/>
    <lineage>
        <taxon>Eukaryota</taxon>
        <taxon>Fungi</taxon>
        <taxon>Dikarya</taxon>
        <taxon>Basidiomycota</taxon>
        <taxon>Agaricomycotina</taxon>
        <taxon>Agaricomycetes</taxon>
        <taxon>Polyporales</taxon>
        <taxon>Polyporaceae</taxon>
        <taxon>Dichomitus</taxon>
    </lineage>
</organism>
<dbReference type="EMBL" id="ML145090">
    <property type="protein sequence ID" value="TBU63283.1"/>
    <property type="molecule type" value="Genomic_DNA"/>
</dbReference>
<sequence length="326" mass="36116">MRGSCCHPSLLCLKPTFYLFYFLLSPMLTASSLVNRTIDDQYGDIEEGIFPQYSPPELWAQGATCDHCSITPGILNVSQVFNGTWHDTTYERGQADRVINVAFTGVAVYVYGIVPNSIPNVTTFANISFFLDNELVHQYVHDPNTSSVIEYNTPVYVETSLPNMEHSLEIRFNGLNDSLFLFDYVVYTTTSDLPPQDHLNVPKLVGGLLGGISGITLIVILFYALRRRLLYSRSHPLFTGWNGASLTGLTASESDVGSDYSYKAHAGTSPIMNPRASLPRSTGMINTRSEEVTQGLNPLDIICHRSIPSVPSTARYEDSMAFDQES</sequence>
<accession>A0A4Q9NX12</accession>
<dbReference type="Gene3D" id="2.60.120.260">
    <property type="entry name" value="Galactose-binding domain-like"/>
    <property type="match status" value="1"/>
</dbReference>
<dbReference type="AlphaFoldDB" id="A0A4Q9NX12"/>
<protein>
    <submittedName>
        <fullName evidence="1">Uncharacterized protein</fullName>
    </submittedName>
</protein>
<evidence type="ECO:0000313" key="1">
    <source>
        <dbReference type="EMBL" id="TBU63283.1"/>
    </source>
</evidence>
<dbReference type="Proteomes" id="UP000292082">
    <property type="component" value="Unassembled WGS sequence"/>
</dbReference>
<name>A0A4Q9NX12_9APHY</name>
<evidence type="ECO:0000313" key="2">
    <source>
        <dbReference type="Proteomes" id="UP000292082"/>
    </source>
</evidence>
<proteinExistence type="predicted"/>